<proteinExistence type="predicted"/>
<keyword evidence="1" id="KW-0813">Transport</keyword>
<organism evidence="6 7">
    <name type="scientific">Flaviramulus multivorans</name>
    <dbReference type="NCBI Taxonomy" id="1304750"/>
    <lineage>
        <taxon>Bacteria</taxon>
        <taxon>Pseudomonadati</taxon>
        <taxon>Bacteroidota</taxon>
        <taxon>Flavobacteriia</taxon>
        <taxon>Flavobacteriales</taxon>
        <taxon>Flavobacteriaceae</taxon>
        <taxon>Flaviramulus</taxon>
    </lineage>
</organism>
<dbReference type="SUPFAM" id="SSF49503">
    <property type="entry name" value="Cupredoxins"/>
    <property type="match status" value="1"/>
</dbReference>
<reference evidence="6 7" key="1">
    <citation type="submission" date="2022-01" db="EMBL/GenBank/DDBJ databases">
        <title>Draft genome sequence of Sabulilitoribacter multivorans KCTC 32326.</title>
        <authorList>
            <person name="Oh J.-S."/>
        </authorList>
    </citation>
    <scope>NUCLEOTIDE SEQUENCE [LARGE SCALE GENOMIC DNA]</scope>
    <source>
        <strain evidence="6 7">M-M16</strain>
    </source>
</reference>
<sequence>MKIMKIKFLTILLASLMFNCGGKEEKKKEGFSYEKTSTSETTSTNKPSDDVANIVITSNDLMQFNIKEIKAKAGQKVKLTLRHVGKLDINVMGHNVVILKQGVNLTEFAAKAAVERDNKYIPKDSEDIIAHTDMIGGGQVTTIEFDAPEAGTYDFLCSFPGHSGLMQGKFIVE</sequence>
<evidence type="ECO:0000313" key="6">
    <source>
        <dbReference type="EMBL" id="MCF7559151.1"/>
    </source>
</evidence>
<dbReference type="CDD" id="cd13922">
    <property type="entry name" value="Azurin"/>
    <property type="match status" value="1"/>
</dbReference>
<gene>
    <name evidence="6" type="ORF">L3X39_00755</name>
</gene>
<dbReference type="PANTHER" id="PTHR38439">
    <property type="entry name" value="AURACYANIN-B"/>
    <property type="match status" value="1"/>
</dbReference>
<name>A0ABS9IEF1_9FLAO</name>
<dbReference type="InterPro" id="IPR008972">
    <property type="entry name" value="Cupredoxin"/>
</dbReference>
<evidence type="ECO:0000256" key="2">
    <source>
        <dbReference type="ARBA" id="ARBA00022723"/>
    </source>
</evidence>
<feature type="domain" description="Blue (type 1) copper" evidence="5">
    <location>
        <begin position="55"/>
        <end position="173"/>
    </location>
</feature>
<dbReference type="PANTHER" id="PTHR38439:SF2">
    <property type="entry name" value="OUTER MEMBRANE PROTEIN H.8"/>
    <property type="match status" value="1"/>
</dbReference>
<dbReference type="InterPro" id="IPR000923">
    <property type="entry name" value="BlueCu_1"/>
</dbReference>
<dbReference type="Proteomes" id="UP001200022">
    <property type="component" value="Unassembled WGS sequence"/>
</dbReference>
<evidence type="ECO:0000259" key="5">
    <source>
        <dbReference type="Pfam" id="PF00127"/>
    </source>
</evidence>
<dbReference type="EMBL" id="JAKKDV010000001">
    <property type="protein sequence ID" value="MCF7559151.1"/>
    <property type="molecule type" value="Genomic_DNA"/>
</dbReference>
<keyword evidence="4" id="KW-0186">Copper</keyword>
<dbReference type="PROSITE" id="PS00196">
    <property type="entry name" value="COPPER_BLUE"/>
    <property type="match status" value="1"/>
</dbReference>
<dbReference type="InterPro" id="IPR050845">
    <property type="entry name" value="Cu-binding_ET"/>
</dbReference>
<evidence type="ECO:0000256" key="1">
    <source>
        <dbReference type="ARBA" id="ARBA00022448"/>
    </source>
</evidence>
<evidence type="ECO:0000256" key="4">
    <source>
        <dbReference type="ARBA" id="ARBA00023008"/>
    </source>
</evidence>
<protein>
    <submittedName>
        <fullName evidence="6">Azurin</fullName>
    </submittedName>
</protein>
<evidence type="ECO:0000256" key="3">
    <source>
        <dbReference type="ARBA" id="ARBA00022982"/>
    </source>
</evidence>
<keyword evidence="3" id="KW-0249">Electron transport</keyword>
<dbReference type="Pfam" id="PF00127">
    <property type="entry name" value="Copper-bind"/>
    <property type="match status" value="1"/>
</dbReference>
<comment type="caution">
    <text evidence="6">The sequence shown here is derived from an EMBL/GenBank/DDBJ whole genome shotgun (WGS) entry which is preliminary data.</text>
</comment>
<keyword evidence="7" id="KW-1185">Reference proteome</keyword>
<keyword evidence="2" id="KW-0479">Metal-binding</keyword>
<dbReference type="InterPro" id="IPR014068">
    <property type="entry name" value="Azurin"/>
</dbReference>
<evidence type="ECO:0000313" key="7">
    <source>
        <dbReference type="Proteomes" id="UP001200022"/>
    </source>
</evidence>
<dbReference type="Gene3D" id="2.60.40.420">
    <property type="entry name" value="Cupredoxins - blue copper proteins"/>
    <property type="match status" value="1"/>
</dbReference>
<accession>A0ABS9IEF1</accession>
<dbReference type="InterPro" id="IPR028871">
    <property type="entry name" value="BlueCu_1_BS"/>
</dbReference>